<reference evidence="2" key="2">
    <citation type="submission" date="2020-09" db="EMBL/GenBank/DDBJ databases">
        <authorList>
            <person name="Sun Q."/>
            <person name="Sedlacek I."/>
        </authorList>
    </citation>
    <scope>NUCLEOTIDE SEQUENCE</scope>
    <source>
        <strain evidence="2">CCM 7897</strain>
    </source>
</reference>
<accession>A0A917BYZ1</accession>
<feature type="chain" id="PRO_5037619848" description="LTXXQ motif family protein" evidence="1">
    <location>
        <begin position="27"/>
        <end position="173"/>
    </location>
</feature>
<proteinExistence type="predicted"/>
<feature type="signal peptide" evidence="1">
    <location>
        <begin position="1"/>
        <end position="26"/>
    </location>
</feature>
<evidence type="ECO:0000313" key="3">
    <source>
        <dbReference type="Proteomes" id="UP000606044"/>
    </source>
</evidence>
<gene>
    <name evidence="2" type="ORF">GCM10007301_25150</name>
</gene>
<name>A0A917BYZ1_9HYPH</name>
<organism evidence="2 3">
    <name type="scientific">Azorhizobium oxalatiphilum</name>
    <dbReference type="NCBI Taxonomy" id="980631"/>
    <lineage>
        <taxon>Bacteria</taxon>
        <taxon>Pseudomonadati</taxon>
        <taxon>Pseudomonadota</taxon>
        <taxon>Alphaproteobacteria</taxon>
        <taxon>Hyphomicrobiales</taxon>
        <taxon>Xanthobacteraceae</taxon>
        <taxon>Azorhizobium</taxon>
    </lineage>
</organism>
<protein>
    <recommendedName>
        <fullName evidence="4">LTXXQ motif family protein</fullName>
    </recommendedName>
</protein>
<keyword evidence="1" id="KW-0732">Signal</keyword>
<dbReference type="GO" id="GO:0042597">
    <property type="term" value="C:periplasmic space"/>
    <property type="evidence" value="ECO:0007669"/>
    <property type="project" value="InterPro"/>
</dbReference>
<reference evidence="2" key="1">
    <citation type="journal article" date="2014" name="Int. J. Syst. Evol. Microbiol.">
        <title>Complete genome sequence of Corynebacterium casei LMG S-19264T (=DSM 44701T), isolated from a smear-ripened cheese.</title>
        <authorList>
            <consortium name="US DOE Joint Genome Institute (JGI-PGF)"/>
            <person name="Walter F."/>
            <person name="Albersmeier A."/>
            <person name="Kalinowski J."/>
            <person name="Ruckert C."/>
        </authorList>
    </citation>
    <scope>NUCLEOTIDE SEQUENCE</scope>
    <source>
        <strain evidence="2">CCM 7897</strain>
    </source>
</reference>
<dbReference type="EMBL" id="BMCT01000003">
    <property type="protein sequence ID" value="GGF64296.1"/>
    <property type="molecule type" value="Genomic_DNA"/>
</dbReference>
<evidence type="ECO:0000256" key="1">
    <source>
        <dbReference type="SAM" id="SignalP"/>
    </source>
</evidence>
<dbReference type="RefSeq" id="WP_188579011.1">
    <property type="nucleotide sequence ID" value="NZ_BMCT01000003.1"/>
</dbReference>
<comment type="caution">
    <text evidence="2">The sequence shown here is derived from an EMBL/GenBank/DDBJ whole genome shotgun (WGS) entry which is preliminary data.</text>
</comment>
<dbReference type="AlphaFoldDB" id="A0A917BYZ1"/>
<keyword evidence="3" id="KW-1185">Reference proteome</keyword>
<evidence type="ECO:0008006" key="4">
    <source>
        <dbReference type="Google" id="ProtNLM"/>
    </source>
</evidence>
<dbReference type="Proteomes" id="UP000606044">
    <property type="component" value="Unassembled WGS sequence"/>
</dbReference>
<evidence type="ECO:0000313" key="2">
    <source>
        <dbReference type="EMBL" id="GGF64296.1"/>
    </source>
</evidence>
<sequence length="173" mass="18254">MKSTVSRLLAASVLGSAVLVGTGAMAQQAAPAAPPQPHIIVDANAYSDADSQAILNARLAALKTVIVLTPEQEKLWPAVETAIRDINKNAIARRKALESGPPPRDMLGVLDAIATAEEARGKELKRFVDAAKPFVASLTEAQKRRIPAFLGMHDSGGPLQPAGTLWLFEEEAG</sequence>